<evidence type="ECO:0000256" key="1">
    <source>
        <dbReference type="ARBA" id="ARBA00022722"/>
    </source>
</evidence>
<keyword evidence="1" id="KW-0540">Nuclease</keyword>
<sequence>MRFVHTADWQIGKSFVRFGDKAEAFRAARLDAVEAIGRLAVAEGCGHVLVAGDVFDSDSPTNVTLRAPIERMRGFAGVGWHLLPGNHDAHRPGGPWERLVALGLPANVRVHVSPEPVALGDGAVLLPAPLTSRHETRDLTARMDDTATPEGAIRIGLAHGAVTRFGTPDDEGEAANQIDPGRAEKAGLDYLALGDWHRTRQIGPRTWYAGTPEPDRHDSQPVGTALVVGIAQAGAPPTVEPRPVGTYRWATDTFDLADTDTLAAREAVLRNAHDPVSKLVLRLKIGGALSIAARRTLDEWLERLQASVFHLATALSLAIRPDAADLERIDFDGVLRRVAERLKARAADPALTAAERQIAEDALLALYLEATA</sequence>
<dbReference type="InterPro" id="IPR050535">
    <property type="entry name" value="DNA_Repair-Maintenance_Comp"/>
</dbReference>
<dbReference type="InterPro" id="IPR004843">
    <property type="entry name" value="Calcineurin-like_PHP"/>
</dbReference>
<evidence type="ECO:0000256" key="2">
    <source>
        <dbReference type="ARBA" id="ARBA00022801"/>
    </source>
</evidence>
<dbReference type="InterPro" id="IPR029052">
    <property type="entry name" value="Metallo-depent_PP-like"/>
</dbReference>
<gene>
    <name evidence="5" type="ORF">ACFSOX_23430</name>
</gene>
<dbReference type="RefSeq" id="WP_378480234.1">
    <property type="nucleotide sequence ID" value="NZ_JBHUIW010000055.1"/>
</dbReference>
<dbReference type="InterPro" id="IPR041796">
    <property type="entry name" value="Mre11_N"/>
</dbReference>
<name>A0ABW5AQY5_9BRAD</name>
<dbReference type="Proteomes" id="UP001597314">
    <property type="component" value="Unassembled WGS sequence"/>
</dbReference>
<dbReference type="PANTHER" id="PTHR30337">
    <property type="entry name" value="COMPONENT OF ATP-DEPENDENT DSDNA EXONUCLEASE"/>
    <property type="match status" value="1"/>
</dbReference>
<dbReference type="InterPro" id="IPR014577">
    <property type="entry name" value="UCP033093_metalloPase"/>
</dbReference>
<dbReference type="PANTHER" id="PTHR30337:SF0">
    <property type="entry name" value="NUCLEASE SBCCD SUBUNIT D"/>
    <property type="match status" value="1"/>
</dbReference>
<evidence type="ECO:0000256" key="3">
    <source>
        <dbReference type="ARBA" id="ARBA00022839"/>
    </source>
</evidence>
<accession>A0ABW5AQY5</accession>
<dbReference type="SUPFAM" id="SSF56300">
    <property type="entry name" value="Metallo-dependent phosphatases"/>
    <property type="match status" value="1"/>
</dbReference>
<reference evidence="6" key="1">
    <citation type="journal article" date="2019" name="Int. J. Syst. Evol. Microbiol.">
        <title>The Global Catalogue of Microorganisms (GCM) 10K type strain sequencing project: providing services to taxonomists for standard genome sequencing and annotation.</title>
        <authorList>
            <consortium name="The Broad Institute Genomics Platform"/>
            <consortium name="The Broad Institute Genome Sequencing Center for Infectious Disease"/>
            <person name="Wu L."/>
            <person name="Ma J."/>
        </authorList>
    </citation>
    <scope>NUCLEOTIDE SEQUENCE [LARGE SCALE GENOMIC DNA]</scope>
    <source>
        <strain evidence="6">CGMCC 1.6774</strain>
    </source>
</reference>
<keyword evidence="3 5" id="KW-0269">Exonuclease</keyword>
<dbReference type="CDD" id="cd00840">
    <property type="entry name" value="MPP_Mre11_N"/>
    <property type="match status" value="1"/>
</dbReference>
<evidence type="ECO:0000313" key="5">
    <source>
        <dbReference type="EMBL" id="MFD2185116.1"/>
    </source>
</evidence>
<comment type="caution">
    <text evidence="5">The sequence shown here is derived from an EMBL/GenBank/DDBJ whole genome shotgun (WGS) entry which is preliminary data.</text>
</comment>
<keyword evidence="2" id="KW-0378">Hydrolase</keyword>
<dbReference type="PIRSF" id="PIRSF033093">
    <property type="entry name" value="UCP_ML1119"/>
    <property type="match status" value="1"/>
</dbReference>
<dbReference type="EMBL" id="JBHUIW010000055">
    <property type="protein sequence ID" value="MFD2185116.1"/>
    <property type="molecule type" value="Genomic_DNA"/>
</dbReference>
<evidence type="ECO:0000313" key="6">
    <source>
        <dbReference type="Proteomes" id="UP001597314"/>
    </source>
</evidence>
<dbReference type="GO" id="GO:0004527">
    <property type="term" value="F:exonuclease activity"/>
    <property type="evidence" value="ECO:0007669"/>
    <property type="project" value="UniProtKB-KW"/>
</dbReference>
<dbReference type="Pfam" id="PF00149">
    <property type="entry name" value="Metallophos"/>
    <property type="match status" value="1"/>
</dbReference>
<keyword evidence="6" id="KW-1185">Reference proteome</keyword>
<organism evidence="5 6">
    <name type="scientific">Rhodoplanes azumiensis</name>
    <dbReference type="NCBI Taxonomy" id="1897628"/>
    <lineage>
        <taxon>Bacteria</taxon>
        <taxon>Pseudomonadati</taxon>
        <taxon>Pseudomonadota</taxon>
        <taxon>Alphaproteobacteria</taxon>
        <taxon>Hyphomicrobiales</taxon>
        <taxon>Nitrobacteraceae</taxon>
        <taxon>Rhodoplanes</taxon>
    </lineage>
</organism>
<evidence type="ECO:0000259" key="4">
    <source>
        <dbReference type="Pfam" id="PF00149"/>
    </source>
</evidence>
<feature type="domain" description="Calcineurin-like phosphoesterase" evidence="4">
    <location>
        <begin position="1"/>
        <end position="99"/>
    </location>
</feature>
<dbReference type="Gene3D" id="3.60.21.10">
    <property type="match status" value="1"/>
</dbReference>
<proteinExistence type="predicted"/>
<protein>
    <submittedName>
        <fullName evidence="5">Exonuclease SbcCD subunit D</fullName>
    </submittedName>
</protein>